<evidence type="ECO:0000256" key="4">
    <source>
        <dbReference type="ARBA" id="ARBA00022692"/>
    </source>
</evidence>
<evidence type="ECO:0000256" key="1">
    <source>
        <dbReference type="ARBA" id="ARBA00004571"/>
    </source>
</evidence>
<gene>
    <name evidence="9" type="ORF">H9X54_014380</name>
</gene>
<name>A0ABS2CZT7_9FLAO</name>
<protein>
    <submittedName>
        <fullName evidence="9">Outer membrane protein transport protein</fullName>
    </submittedName>
</protein>
<evidence type="ECO:0000256" key="5">
    <source>
        <dbReference type="ARBA" id="ARBA00022729"/>
    </source>
</evidence>
<comment type="caution">
    <text evidence="9">The sequence shown here is derived from an EMBL/GenBank/DDBJ whole genome shotgun (WGS) entry which is preliminary data.</text>
</comment>
<dbReference type="PANTHER" id="PTHR35093">
    <property type="entry name" value="OUTER MEMBRANE PROTEIN NMB0088-RELATED"/>
    <property type="match status" value="1"/>
</dbReference>
<dbReference type="Pfam" id="PF03349">
    <property type="entry name" value="Toluene_X"/>
    <property type="match status" value="1"/>
</dbReference>
<dbReference type="InterPro" id="IPR005017">
    <property type="entry name" value="OMPP1/FadL/TodX"/>
</dbReference>
<dbReference type="Proteomes" id="UP000759529">
    <property type="component" value="Unassembled WGS sequence"/>
</dbReference>
<evidence type="ECO:0000256" key="2">
    <source>
        <dbReference type="ARBA" id="ARBA00008163"/>
    </source>
</evidence>
<dbReference type="EMBL" id="JACSOD020000504">
    <property type="protein sequence ID" value="MBM6500478.1"/>
    <property type="molecule type" value="Genomic_DNA"/>
</dbReference>
<dbReference type="PANTHER" id="PTHR35093:SF8">
    <property type="entry name" value="OUTER MEMBRANE PROTEIN NMB0088-RELATED"/>
    <property type="match status" value="1"/>
</dbReference>
<accession>A0ABS2CZT7</accession>
<evidence type="ECO:0000256" key="6">
    <source>
        <dbReference type="ARBA" id="ARBA00023136"/>
    </source>
</evidence>
<dbReference type="Gene3D" id="2.40.160.60">
    <property type="entry name" value="Outer membrane protein transport protein (OMPP1/FadL/TodX)"/>
    <property type="match status" value="1"/>
</dbReference>
<evidence type="ECO:0000256" key="3">
    <source>
        <dbReference type="ARBA" id="ARBA00022452"/>
    </source>
</evidence>
<evidence type="ECO:0000256" key="7">
    <source>
        <dbReference type="ARBA" id="ARBA00023237"/>
    </source>
</evidence>
<keyword evidence="10" id="KW-1185">Reference proteome</keyword>
<reference evidence="9 10" key="1">
    <citation type="submission" date="2021-02" db="EMBL/GenBank/DDBJ databases">
        <authorList>
            <person name="Jung H.S."/>
            <person name="Chun B.H."/>
            <person name="Jeon C.O."/>
        </authorList>
    </citation>
    <scope>NUCLEOTIDE SEQUENCE [LARGE SCALE GENOMIC DNA]</scope>
    <source>
        <strain evidence="9 10">LMG 25203</strain>
    </source>
</reference>
<keyword evidence="3" id="KW-1134">Transmembrane beta strand</keyword>
<keyword evidence="5 8" id="KW-0732">Signal</keyword>
<comment type="similarity">
    <text evidence="2">Belongs to the OmpP1/FadL family.</text>
</comment>
<comment type="subcellular location">
    <subcellularLocation>
        <location evidence="1">Cell outer membrane</location>
        <topology evidence="1">Multi-pass membrane protein</topology>
    </subcellularLocation>
</comment>
<organism evidence="9 10">
    <name type="scientific">Flavobacterium macrobrachii</name>
    <dbReference type="NCBI Taxonomy" id="591204"/>
    <lineage>
        <taxon>Bacteria</taxon>
        <taxon>Pseudomonadati</taxon>
        <taxon>Bacteroidota</taxon>
        <taxon>Flavobacteriia</taxon>
        <taxon>Flavobacteriales</taxon>
        <taxon>Flavobacteriaceae</taxon>
        <taxon>Flavobacterium</taxon>
    </lineage>
</organism>
<keyword evidence="4" id="KW-0812">Transmembrane</keyword>
<keyword evidence="6" id="KW-0472">Membrane</keyword>
<keyword evidence="7" id="KW-0998">Cell outer membrane</keyword>
<proteinExistence type="inferred from homology"/>
<feature type="chain" id="PRO_5045402052" evidence="8">
    <location>
        <begin position="20"/>
        <end position="499"/>
    </location>
</feature>
<sequence>MKKYISIILLGLSIPNFYAQQITIDEPLRLSVDNITGTARFRAMSGAFGALGGDLSAITQNPAGSVFFNNNFGTITASNYNSKNIARYFGTTTRDNDSSLDLNQIGAVFIFKDASGASDWKKISLAINYENTSNFDNSTFIAGTNPYNSIGNYFVDIAQGIELDYLTNYYYEQLPFDMQQAYLGYDTYIFEADSDSPTNTSYSTNIPIGGNYYQENSSVTSGYSGKLTTNFATAYKDILMLGVNLNFHFVDIRRSFSIYESNNNPLYDDRPTISSLRFDNNINTLGNGFSFNIGAIVKPTDYLRVGLSYESPTWYRLTDDATQGVSTRVVNNNVESTFASYQPTIVYEPYKIQTPDRWTGSLAFIYQKKGLISLDVSRKDYSTTRIKPKNEYIGLNSYMSNVLNDAIEVRLGGEYKIKQVSLRAGYRFDQSPYKVDRAFGDLTGYSGGLGYTFGENRIDLAYTYEHRNMNQALISSGMNDPARISRYNNNVTLSYSVNF</sequence>
<dbReference type="RefSeq" id="WP_187656552.1">
    <property type="nucleotide sequence ID" value="NZ_JACSOD020000504.1"/>
</dbReference>
<dbReference type="SUPFAM" id="SSF56935">
    <property type="entry name" value="Porins"/>
    <property type="match status" value="1"/>
</dbReference>
<evidence type="ECO:0000313" key="10">
    <source>
        <dbReference type="Proteomes" id="UP000759529"/>
    </source>
</evidence>
<evidence type="ECO:0000313" key="9">
    <source>
        <dbReference type="EMBL" id="MBM6500478.1"/>
    </source>
</evidence>
<feature type="signal peptide" evidence="8">
    <location>
        <begin position="1"/>
        <end position="19"/>
    </location>
</feature>
<evidence type="ECO:0000256" key="8">
    <source>
        <dbReference type="SAM" id="SignalP"/>
    </source>
</evidence>